<dbReference type="InterPro" id="IPR007412">
    <property type="entry name" value="FlgM"/>
</dbReference>
<keyword evidence="5" id="KW-1185">Reference proteome</keyword>
<feature type="domain" description="Anti-sigma-28 factor FlgM C-terminal" evidence="3">
    <location>
        <begin position="47"/>
        <end position="92"/>
    </location>
</feature>
<keyword evidence="4" id="KW-0966">Cell projection</keyword>
<evidence type="ECO:0000256" key="2">
    <source>
        <dbReference type="ARBA" id="ARBA00030117"/>
    </source>
</evidence>
<evidence type="ECO:0000259" key="3">
    <source>
        <dbReference type="Pfam" id="PF04316"/>
    </source>
</evidence>
<keyword evidence="4" id="KW-0282">Flagellum</keyword>
<comment type="function">
    <text evidence="1">Responsible for the coupling of flagellin expression to flagellar assembly by preventing expression of the flagellin genes when a component of the middle class of proteins is defective. It negatively regulates flagellar genes by inhibiting the activity of FliA by directly binding to FliA.</text>
</comment>
<sequence length="99" mass="10641">MSIDRTIQPLSVPAVNVQQQDLKMRPKAADISAAPVAASETSGTQIKLSKVTQAIQADSSQDVDYDRLAKIRAAMDAGELQLDTDQIANALVEDIFQLS</sequence>
<comment type="caution">
    <text evidence="4">The sequence shown here is derived from an EMBL/GenBank/DDBJ whole genome shotgun (WGS) entry which is preliminary data.</text>
</comment>
<dbReference type="InterPro" id="IPR031316">
    <property type="entry name" value="FlgM_C"/>
</dbReference>
<dbReference type="NCBIfam" id="TIGR03824">
    <property type="entry name" value="FlgM_jcvi"/>
    <property type="match status" value="1"/>
</dbReference>
<protein>
    <recommendedName>
        <fullName evidence="2">Anti-sigma-28 factor</fullName>
    </recommendedName>
</protein>
<accession>A0ABS6LVM2</accession>
<name>A0ABS6LVM2_9GAMM</name>
<dbReference type="EMBL" id="JAFMOW010000063">
    <property type="protein sequence ID" value="MBU9856155.1"/>
    <property type="molecule type" value="Genomic_DNA"/>
</dbReference>
<dbReference type="Proteomes" id="UP000734343">
    <property type="component" value="Unassembled WGS sequence"/>
</dbReference>
<dbReference type="RefSeq" id="WP_217173495.1">
    <property type="nucleotide sequence ID" value="NZ_CP126169.1"/>
</dbReference>
<evidence type="ECO:0000313" key="5">
    <source>
        <dbReference type="Proteomes" id="UP000734343"/>
    </source>
</evidence>
<reference evidence="4 5" key="1">
    <citation type="submission" date="2021-03" db="EMBL/GenBank/DDBJ databases">
        <title>Five novel Rahnella species.</title>
        <authorList>
            <person name="Brady C."/>
            <person name="Asselin J."/>
            <person name="Beer S."/>
            <person name="Bruberg M.B."/>
            <person name="Crampton B."/>
            <person name="Venter S."/>
            <person name="Arnold D."/>
            <person name="Denman S."/>
        </authorList>
    </citation>
    <scope>NUCLEOTIDE SEQUENCE [LARGE SCALE GENOMIC DNA]</scope>
    <source>
        <strain evidence="4 5">H11b</strain>
    </source>
</reference>
<evidence type="ECO:0000313" key="4">
    <source>
        <dbReference type="EMBL" id="MBU9856155.1"/>
    </source>
</evidence>
<proteinExistence type="predicted"/>
<evidence type="ECO:0000256" key="1">
    <source>
        <dbReference type="ARBA" id="ARBA00024739"/>
    </source>
</evidence>
<dbReference type="Pfam" id="PF04316">
    <property type="entry name" value="FlgM"/>
    <property type="match status" value="1"/>
</dbReference>
<organism evidence="4 5">
    <name type="scientific">Rahnella bonaserana</name>
    <dbReference type="NCBI Taxonomy" id="2816248"/>
    <lineage>
        <taxon>Bacteria</taxon>
        <taxon>Pseudomonadati</taxon>
        <taxon>Pseudomonadota</taxon>
        <taxon>Gammaproteobacteria</taxon>
        <taxon>Enterobacterales</taxon>
        <taxon>Yersiniaceae</taxon>
        <taxon>Rahnella</taxon>
    </lineage>
</organism>
<gene>
    <name evidence="4" type="primary">flgM</name>
    <name evidence="4" type="ORF">J1778_12790</name>
</gene>
<keyword evidence="4" id="KW-0969">Cilium</keyword>